<dbReference type="SUPFAM" id="SSF57997">
    <property type="entry name" value="Tropomyosin"/>
    <property type="match status" value="1"/>
</dbReference>
<feature type="coiled-coil region" evidence="1">
    <location>
        <begin position="559"/>
        <end position="722"/>
    </location>
</feature>
<dbReference type="VEuPathDB" id="TriTrypDB:BSAL_66890"/>
<evidence type="ECO:0000256" key="2">
    <source>
        <dbReference type="SAM" id="MobiDB-lite"/>
    </source>
</evidence>
<feature type="coiled-coil region" evidence="1">
    <location>
        <begin position="142"/>
        <end position="233"/>
    </location>
</feature>
<keyword evidence="4" id="KW-1185">Reference proteome</keyword>
<accession>A0A0S4IUD7</accession>
<dbReference type="OrthoDB" id="273731at2759"/>
<feature type="compositionally biased region" description="Polar residues" evidence="2">
    <location>
        <begin position="1"/>
        <end position="14"/>
    </location>
</feature>
<dbReference type="OMA" id="RWRQQYA"/>
<feature type="coiled-coil region" evidence="1">
    <location>
        <begin position="341"/>
        <end position="368"/>
    </location>
</feature>
<feature type="coiled-coil region" evidence="1">
    <location>
        <begin position="1065"/>
        <end position="1246"/>
    </location>
</feature>
<evidence type="ECO:0000313" key="3">
    <source>
        <dbReference type="EMBL" id="CUF89285.1"/>
    </source>
</evidence>
<gene>
    <name evidence="3" type="ORF">BSAL_66890</name>
</gene>
<name>A0A0S4IUD7_BODSA</name>
<feature type="region of interest" description="Disordered" evidence="2">
    <location>
        <begin position="1044"/>
        <end position="1065"/>
    </location>
</feature>
<feature type="compositionally biased region" description="Polar residues" evidence="2">
    <location>
        <begin position="38"/>
        <end position="57"/>
    </location>
</feature>
<evidence type="ECO:0000256" key="1">
    <source>
        <dbReference type="SAM" id="Coils"/>
    </source>
</evidence>
<dbReference type="AlphaFoldDB" id="A0A0S4IUD7"/>
<proteinExistence type="predicted"/>
<feature type="coiled-coil region" evidence="1">
    <location>
        <begin position="438"/>
        <end position="524"/>
    </location>
</feature>
<organism evidence="3 4">
    <name type="scientific">Bodo saltans</name>
    <name type="common">Flagellated protozoan</name>
    <dbReference type="NCBI Taxonomy" id="75058"/>
    <lineage>
        <taxon>Eukaryota</taxon>
        <taxon>Discoba</taxon>
        <taxon>Euglenozoa</taxon>
        <taxon>Kinetoplastea</taxon>
        <taxon>Metakinetoplastina</taxon>
        <taxon>Eubodonida</taxon>
        <taxon>Bodonidae</taxon>
        <taxon>Bodo</taxon>
    </lineage>
</organism>
<reference evidence="4" key="1">
    <citation type="submission" date="2015-09" db="EMBL/GenBank/DDBJ databases">
        <authorList>
            <consortium name="Pathogen Informatics"/>
        </authorList>
    </citation>
    <scope>NUCLEOTIDE SEQUENCE [LARGE SCALE GENOMIC DNA]</scope>
    <source>
        <strain evidence="4">Lake Konstanz</strain>
    </source>
</reference>
<feature type="region of interest" description="Disordered" evidence="2">
    <location>
        <begin position="1254"/>
        <end position="1276"/>
    </location>
</feature>
<feature type="compositionally biased region" description="Low complexity" evidence="2">
    <location>
        <begin position="1254"/>
        <end position="1267"/>
    </location>
</feature>
<sequence length="1276" mass="144758">MSFFSSPPSSTQYRHLQPPPKDFYTSSSSPNAGPVDVNSFSVETPPTIQFPSMNNSGKTLQRPLHRLRNDEISAARHQIPTVYEALVQYDSLYLNAEARMEAKENELTRCIEVGQEVLMQLNVVRQRCSEISDERDAALEGRSAIERQLALLRINMKNMEQSYEDHYRSSSTEATHNNMQLQYEMRQQKEINASLNTQLSENKEEINELNHRCAELEQIRSELLRELAHLREATVSQTRQSRDDLAELASCGAICQGISGALSSSMTAAGTGGVTITSSTNNLLASKPLNSLLDMRTVLQEVHRQASIVREHLGMERSKRIQVEGTLDATRQEKEYAISEATALRANLVQLRDGCQRLESELQRVKEDKMESPKRLLMLQSSIEDKDRSLQDSHRTTTSLQLELASKSQRVIHLEQHVHDLQRDLQSRDEQADHASRAAEAMHRARLAEQTIAQLHAEVAKHKLRIQQLTEVEGLLEGQAQKYKSLELHCEAMKRQDQVAQDDLASKQRELDSLTETLSAVQSDLYEAQGQRTRALDELTSAHNTLRDFEAEILRLKASASLATELKTAREENSQLREALETIQQESRELHDALSRVALEEQQTSTSMITRIQSLETDLEEKNRKCSEQSVTERQLKQQLRELSIKEAQLQETVDEQKKRVADLLHSQVPKVMFQELENDFTGVREDLQRVRSENVVLQEMIDQQKKQAASLESEYSTESRRCADVLDIVLQWDERLKHLEQHQCAGGPINAAKRLERHRSARTSSINGAGGAKGTSAKPLFLDLGSSDSPSPPHAAIVVDNSSIASSSFETAMGGSGSSAVQYSSAARKMLDAFAESTAEQRKLLQVIQERLKSRRTLPPDSVLFASTPQQYVDSVTRWYDVSLQQLDTLVLQANKVAETRSAKATHLEEELVRRQKLIDDLQHANATQTRELESRQAALASAESELDNYRVRYQRLADDKAMSSSETERERSRRSKLEQQVKDYERQLEEVHSSVSFESQSLAARCESLKQTLDSERQEHQSALKKVFEELALLKHDRVRNQSTSHDEYASEVKRRRTAEGERDDISTKLHHTQRVNEELEERVERYASMLQLAREEVENVTATLNDVEANLQRDLKVAEDDKEALHLELQQVLHRKQELQVELQRAEAAAHSAKTSHSDDAATQNKLASLRRDLDAAKGRVAEAQHVIAALEERCRLQQEEIDRISMGSDSEAREVSALRVANEALEQRLRSVENDRDPLRQQLHTLLIHQQQQHHSSSFLESSPPGSAIRRR</sequence>
<protein>
    <submittedName>
        <fullName evidence="3">Uncharacterized protein</fullName>
    </submittedName>
</protein>
<dbReference type="Proteomes" id="UP000051952">
    <property type="component" value="Unassembled WGS sequence"/>
</dbReference>
<dbReference type="EMBL" id="CYKH01000434">
    <property type="protein sequence ID" value="CUF89285.1"/>
    <property type="molecule type" value="Genomic_DNA"/>
</dbReference>
<evidence type="ECO:0000313" key="4">
    <source>
        <dbReference type="Proteomes" id="UP000051952"/>
    </source>
</evidence>
<feature type="region of interest" description="Disordered" evidence="2">
    <location>
        <begin position="1"/>
        <end position="57"/>
    </location>
</feature>
<keyword evidence="1" id="KW-0175">Coiled coil</keyword>
<feature type="region of interest" description="Disordered" evidence="2">
    <location>
        <begin position="960"/>
        <end position="982"/>
    </location>
</feature>